<accession>A0A505DMR2</accession>
<dbReference type="Proteomes" id="UP000317378">
    <property type="component" value="Unassembled WGS sequence"/>
</dbReference>
<organism evidence="2 3">
    <name type="scientific">Streptomyces sporangiiformans</name>
    <dbReference type="NCBI Taxonomy" id="2315329"/>
    <lineage>
        <taxon>Bacteria</taxon>
        <taxon>Bacillati</taxon>
        <taxon>Actinomycetota</taxon>
        <taxon>Actinomycetes</taxon>
        <taxon>Kitasatosporales</taxon>
        <taxon>Streptomycetaceae</taxon>
        <taxon>Streptomyces</taxon>
    </lineage>
</organism>
<keyword evidence="3" id="KW-1185">Reference proteome</keyword>
<comment type="caution">
    <text evidence="2">The sequence shown here is derived from an EMBL/GenBank/DDBJ whole genome shotgun (WGS) entry which is preliminary data.</text>
</comment>
<dbReference type="EMBL" id="VCHX02000083">
    <property type="protein sequence ID" value="TPQ22546.1"/>
    <property type="molecule type" value="Genomic_DNA"/>
</dbReference>
<feature type="compositionally biased region" description="Basic and acidic residues" evidence="1">
    <location>
        <begin position="14"/>
        <end position="24"/>
    </location>
</feature>
<feature type="region of interest" description="Disordered" evidence="1">
    <location>
        <begin position="1"/>
        <end position="24"/>
    </location>
</feature>
<reference evidence="2 3" key="1">
    <citation type="submission" date="2019-06" db="EMBL/GenBank/DDBJ databases">
        <title>Streptomyces sporangiiformans sp. nov., a novel actinomycete isolated from soil in Mount Song.</title>
        <authorList>
            <person name="Han L."/>
        </authorList>
    </citation>
    <scope>NUCLEOTIDE SEQUENCE [LARGE SCALE GENOMIC DNA]</scope>
    <source>
        <strain evidence="2 3">NEAU-SSA 1</strain>
    </source>
</reference>
<proteinExistence type="predicted"/>
<name>A0A505DMR2_9ACTN</name>
<sequence>MSLFGTRGLTRPRLRPELDDEPLGKIRKQLETSPVPGAPDVDFRAAQVSRVLRDAEGDWDRCTHRISVLAESAVHSRFSHSWSHRQPKDPVALSFRLWVDLSRACMDPTAVEARSSIDLCLRAARLRQDDPIPWVGLLGILRMLRSHSHDMFAVWNEVTSRDAWNREAHLHMLGYLSPDECGSSAQMLDFLDGRRIRMPADSPATGVELAGVIGCHQRTLSGGGVNAKLTRHWWSQSSAAATLERSFTLWTRPGFLRHAAALADLNALAYGLVQAYRLSDSAKVFRMTGGTVTRWPWGLAGDPLQQYSYWRNRALRR</sequence>
<protein>
    <submittedName>
        <fullName evidence="2">Uncharacterized protein</fullName>
    </submittedName>
</protein>
<dbReference type="RefSeq" id="WP_140935853.1">
    <property type="nucleotide sequence ID" value="NZ_QXMJ01000083.1"/>
</dbReference>
<evidence type="ECO:0000256" key="1">
    <source>
        <dbReference type="SAM" id="MobiDB-lite"/>
    </source>
</evidence>
<dbReference type="AlphaFoldDB" id="A0A505DMR2"/>
<evidence type="ECO:0000313" key="2">
    <source>
        <dbReference type="EMBL" id="TPQ22546.1"/>
    </source>
</evidence>
<evidence type="ECO:0000313" key="3">
    <source>
        <dbReference type="Proteomes" id="UP000317378"/>
    </source>
</evidence>
<gene>
    <name evidence="2" type="ORF">FGD71_009850</name>
</gene>